<reference evidence="1" key="1">
    <citation type="journal article" date="2020" name="Stud. Mycol.">
        <title>101 Dothideomycetes genomes: a test case for predicting lifestyles and emergence of pathogens.</title>
        <authorList>
            <person name="Haridas S."/>
            <person name="Albert R."/>
            <person name="Binder M."/>
            <person name="Bloem J."/>
            <person name="Labutti K."/>
            <person name="Salamov A."/>
            <person name="Andreopoulos B."/>
            <person name="Baker S."/>
            <person name="Barry K."/>
            <person name="Bills G."/>
            <person name="Bluhm B."/>
            <person name="Cannon C."/>
            <person name="Castanera R."/>
            <person name="Culley D."/>
            <person name="Daum C."/>
            <person name="Ezra D."/>
            <person name="Gonzalez J."/>
            <person name="Henrissat B."/>
            <person name="Kuo A."/>
            <person name="Liang C."/>
            <person name="Lipzen A."/>
            <person name="Lutzoni F."/>
            <person name="Magnuson J."/>
            <person name="Mondo S."/>
            <person name="Nolan M."/>
            <person name="Ohm R."/>
            <person name="Pangilinan J."/>
            <person name="Park H.-J."/>
            <person name="Ramirez L."/>
            <person name="Alfaro M."/>
            <person name="Sun H."/>
            <person name="Tritt A."/>
            <person name="Yoshinaga Y."/>
            <person name="Zwiers L.-H."/>
            <person name="Turgeon B."/>
            <person name="Goodwin S."/>
            <person name="Spatafora J."/>
            <person name="Crous P."/>
            <person name="Grigoriev I."/>
        </authorList>
    </citation>
    <scope>NUCLEOTIDE SEQUENCE</scope>
    <source>
        <strain evidence="1">CBS 113979</strain>
    </source>
</reference>
<evidence type="ECO:0000313" key="1">
    <source>
        <dbReference type="EMBL" id="KAF1991883.1"/>
    </source>
</evidence>
<organism evidence="1 2">
    <name type="scientific">Aulographum hederae CBS 113979</name>
    <dbReference type="NCBI Taxonomy" id="1176131"/>
    <lineage>
        <taxon>Eukaryota</taxon>
        <taxon>Fungi</taxon>
        <taxon>Dikarya</taxon>
        <taxon>Ascomycota</taxon>
        <taxon>Pezizomycotina</taxon>
        <taxon>Dothideomycetes</taxon>
        <taxon>Pleosporomycetidae</taxon>
        <taxon>Aulographales</taxon>
        <taxon>Aulographaceae</taxon>
    </lineage>
</organism>
<sequence length="55" mass="6335">MGVLCSLLLIFPFSYSCFLMSLCMSLNLAKYEYPLISIFPQAESITKNIWALYFV</sequence>
<gene>
    <name evidence="1" type="ORF">K402DRAFT_72794</name>
</gene>
<protein>
    <submittedName>
        <fullName evidence="1">Uncharacterized protein</fullName>
    </submittedName>
</protein>
<dbReference type="EMBL" id="ML977138">
    <property type="protein sequence ID" value="KAF1991883.1"/>
    <property type="molecule type" value="Genomic_DNA"/>
</dbReference>
<evidence type="ECO:0000313" key="2">
    <source>
        <dbReference type="Proteomes" id="UP000800041"/>
    </source>
</evidence>
<dbReference type="Proteomes" id="UP000800041">
    <property type="component" value="Unassembled WGS sequence"/>
</dbReference>
<keyword evidence="2" id="KW-1185">Reference proteome</keyword>
<accession>A0A6G1HFD0</accession>
<dbReference type="AlphaFoldDB" id="A0A6G1HFD0"/>
<proteinExistence type="predicted"/>
<name>A0A6G1HFD0_9PEZI</name>